<evidence type="ECO:0000256" key="4">
    <source>
        <dbReference type="ARBA" id="ARBA00022670"/>
    </source>
</evidence>
<evidence type="ECO:0000256" key="8">
    <source>
        <dbReference type="ARBA" id="ARBA00022960"/>
    </source>
</evidence>
<dbReference type="PROSITE" id="PS50853">
    <property type="entry name" value="FN3"/>
    <property type="match status" value="2"/>
</dbReference>
<feature type="domain" description="Fibronectin type-III" evidence="17">
    <location>
        <begin position="963"/>
        <end position="1050"/>
    </location>
</feature>
<evidence type="ECO:0000256" key="1">
    <source>
        <dbReference type="ARBA" id="ARBA00004236"/>
    </source>
</evidence>
<dbReference type="RefSeq" id="WP_377602727.1">
    <property type="nucleotide sequence ID" value="NZ_JBHUME010000007.1"/>
</dbReference>
<evidence type="ECO:0000313" key="18">
    <source>
        <dbReference type="EMBL" id="MFD2612886.1"/>
    </source>
</evidence>
<organism evidence="18 19">
    <name type="scientific">Paenibacillus gansuensis</name>
    <dbReference type="NCBI Taxonomy" id="306542"/>
    <lineage>
        <taxon>Bacteria</taxon>
        <taxon>Bacillati</taxon>
        <taxon>Bacillota</taxon>
        <taxon>Bacilli</taxon>
        <taxon>Bacillales</taxon>
        <taxon>Paenibacillaceae</taxon>
        <taxon>Paenibacillus</taxon>
    </lineage>
</organism>
<dbReference type="SMART" id="SM00060">
    <property type="entry name" value="FN3"/>
    <property type="match status" value="2"/>
</dbReference>
<dbReference type="InterPro" id="IPR013783">
    <property type="entry name" value="Ig-like_fold"/>
</dbReference>
<name>A0ABW5PD94_9BACL</name>
<evidence type="ECO:0000256" key="6">
    <source>
        <dbReference type="ARBA" id="ARBA00022679"/>
    </source>
</evidence>
<dbReference type="InterPro" id="IPR036950">
    <property type="entry name" value="PBP_transglycosylase"/>
</dbReference>
<protein>
    <submittedName>
        <fullName evidence="18">Transglycosylase domain-containing protein</fullName>
    </submittedName>
</protein>
<feature type="compositionally biased region" description="Basic and acidic residues" evidence="15">
    <location>
        <begin position="1"/>
        <end position="11"/>
    </location>
</feature>
<keyword evidence="4" id="KW-0645">Protease</keyword>
<keyword evidence="6" id="KW-0808">Transferase</keyword>
<keyword evidence="8" id="KW-0133">Cell shape</keyword>
<dbReference type="Gene3D" id="1.10.3810.10">
    <property type="entry name" value="Biosynthetic peptidoglycan transglycosylase-like"/>
    <property type="match status" value="1"/>
</dbReference>
<dbReference type="PANTHER" id="PTHR32282">
    <property type="entry name" value="BINDING PROTEIN TRANSPEPTIDASE, PUTATIVE-RELATED"/>
    <property type="match status" value="1"/>
</dbReference>
<dbReference type="InterPro" id="IPR001460">
    <property type="entry name" value="PCN-bd_Tpept"/>
</dbReference>
<feature type="region of interest" description="Disordered" evidence="15">
    <location>
        <begin position="1"/>
        <end position="28"/>
    </location>
</feature>
<feature type="region of interest" description="Disordered" evidence="15">
    <location>
        <begin position="920"/>
        <end position="952"/>
    </location>
</feature>
<dbReference type="Gene3D" id="2.60.40.10">
    <property type="entry name" value="Immunoglobulins"/>
    <property type="match status" value="2"/>
</dbReference>
<keyword evidence="19" id="KW-1185">Reference proteome</keyword>
<keyword evidence="12" id="KW-0961">Cell wall biogenesis/degradation</keyword>
<evidence type="ECO:0000256" key="16">
    <source>
        <dbReference type="SAM" id="Phobius"/>
    </source>
</evidence>
<keyword evidence="16" id="KW-0812">Transmembrane</keyword>
<dbReference type="InterPro" id="IPR001264">
    <property type="entry name" value="Glyco_trans_51"/>
</dbReference>
<keyword evidence="11" id="KW-0511">Multifunctional enzyme</keyword>
<dbReference type="EMBL" id="JBHUME010000007">
    <property type="protein sequence ID" value="MFD2612886.1"/>
    <property type="molecule type" value="Genomic_DNA"/>
</dbReference>
<evidence type="ECO:0000256" key="7">
    <source>
        <dbReference type="ARBA" id="ARBA00022801"/>
    </source>
</evidence>
<evidence type="ECO:0000256" key="10">
    <source>
        <dbReference type="ARBA" id="ARBA00023136"/>
    </source>
</evidence>
<evidence type="ECO:0000256" key="13">
    <source>
        <dbReference type="ARBA" id="ARBA00034000"/>
    </source>
</evidence>
<reference evidence="19" key="1">
    <citation type="journal article" date="2019" name="Int. J. Syst. Evol. Microbiol.">
        <title>The Global Catalogue of Microorganisms (GCM) 10K type strain sequencing project: providing services to taxonomists for standard genome sequencing and annotation.</title>
        <authorList>
            <consortium name="The Broad Institute Genomics Platform"/>
            <consortium name="The Broad Institute Genome Sequencing Center for Infectious Disease"/>
            <person name="Wu L."/>
            <person name="Ma J."/>
        </authorList>
    </citation>
    <scope>NUCLEOTIDE SEQUENCE [LARGE SCALE GENOMIC DNA]</scope>
    <source>
        <strain evidence="19">KCTC 3950</strain>
    </source>
</reference>
<evidence type="ECO:0000259" key="17">
    <source>
        <dbReference type="PROSITE" id="PS50853"/>
    </source>
</evidence>
<evidence type="ECO:0000256" key="3">
    <source>
        <dbReference type="ARBA" id="ARBA00022645"/>
    </source>
</evidence>
<evidence type="ECO:0000256" key="15">
    <source>
        <dbReference type="SAM" id="MobiDB-lite"/>
    </source>
</evidence>
<comment type="subcellular location">
    <subcellularLocation>
        <location evidence="1">Cell membrane</location>
    </subcellularLocation>
</comment>
<keyword evidence="9" id="KW-0573">Peptidoglycan synthesis</keyword>
<comment type="caution">
    <text evidence="18">The sequence shown here is derived from an EMBL/GenBank/DDBJ whole genome shotgun (WGS) entry which is preliminary data.</text>
</comment>
<comment type="catalytic activity">
    <reaction evidence="13">
        <text>Preferential cleavage: (Ac)2-L-Lys-D-Ala-|-D-Ala. Also transpeptidation of peptidyl-alanyl moieties that are N-acyl substituents of D-alanine.</text>
        <dbReference type="EC" id="3.4.16.4"/>
    </reaction>
</comment>
<keyword evidence="16" id="KW-1133">Transmembrane helix</keyword>
<evidence type="ECO:0000256" key="11">
    <source>
        <dbReference type="ARBA" id="ARBA00023268"/>
    </source>
</evidence>
<dbReference type="Gene3D" id="3.40.710.10">
    <property type="entry name" value="DD-peptidase/beta-lactamase superfamily"/>
    <property type="match status" value="1"/>
</dbReference>
<feature type="region of interest" description="Disordered" evidence="15">
    <location>
        <begin position="799"/>
        <end position="848"/>
    </location>
</feature>
<dbReference type="Pfam" id="PF00905">
    <property type="entry name" value="Transpeptidase"/>
    <property type="match status" value="1"/>
</dbReference>
<evidence type="ECO:0000256" key="5">
    <source>
        <dbReference type="ARBA" id="ARBA00022676"/>
    </source>
</evidence>
<keyword evidence="10 16" id="KW-0472">Membrane</keyword>
<evidence type="ECO:0000256" key="2">
    <source>
        <dbReference type="ARBA" id="ARBA00022475"/>
    </source>
</evidence>
<dbReference type="InterPro" id="IPR012338">
    <property type="entry name" value="Beta-lactam/transpept-like"/>
</dbReference>
<dbReference type="CDD" id="cd00063">
    <property type="entry name" value="FN3"/>
    <property type="match status" value="1"/>
</dbReference>
<sequence length="1050" mass="116890">MSNSKDPKDQVPHLAEQTDEPQAKQQKPARSKWRRFAFAILITIKWIFIAGLLSALCAGGAVYGYVTAVVKDDPIRSKQLIQEKMMENAVTGFVYFNDDTVIGQLRTEEDRRLVQWKDIPAQLIDALTSIEDKDFFEHPGISVNGTARAVKQKLLHEENQTGGSTVTQQLARRVFLSLDKTEDRKLKEIFLSLRLERYMSKQEILVAYLNKVPFGNGSSGYNLYGIKAAAKGIFNIDDLHQLNLAQSAYLVGLPQLPSTYSAFNGKGDFDAEGFNKAVNRMQRVLTEMRQDAKITEQQYSQAMSFDIKKSLAPQVKKAYATYPYLMLEAERQAAKQLLLLQDPKLTPEEINKSEYADEIEDARVHLLRGGYKVYTTIDKSLYDGMREIAANPKNFTGDSKTKGVEQTAAVMLNNKDGAILGMIEGRSFELEQMNYATQMIRQPGSTMKPIAAYLPAIEKGSIQPASVIDDAPIIMKDYQKGFHIPQNWNHKYQGLVTARKALNESLNLPALKLFLYDVGIKNAWEFARSVGITTLTEEDNDHQTGVIGGLSYGVTVEELTNAYSAIANKGEFTDAYMIRKIEDAYGKVIFQHQTTPIRVVSEQSAFLMTDMLHTVITDPKGTGVSMKRDFKHYGKIPIVGKTGSTQNYGDVWFMGYSPDITLGVWAGYERQKNTLTKEGRNRAKKIWAKVMDMAVEKKPELFPTKDFKQPDGIIRMTVSDVSGKLPTALVKQTNHLVTDLFNRKNIPTAEDDVLVNERFITYNGINYIAQKGTPEDFIQEKMVVKREKPIQELLDEIESAQSKMPEDSRKPLETFRPLDSGNDAPTTLDPRKDEGRAPTPPSSLNLTRPAGTVKIAFGPSGSGDVVGYRLYRAVNGGSFGRMSGKVVFTGDELKFVDYISGKNNYEYYVTAVDVAGNESVPSSNVSIGSSPQTPVEPEQEPADPDSTSPLGITNAEEEQTVPVPATPQGLNVSRSGAGIHLEWIANPSDQDITSYHIYYSAASGGSYELLDTVRDAQYDYIAPSLTGYYRVTAVNNRGESEPSDHVSYQE</sequence>
<dbReference type="InterPro" id="IPR003961">
    <property type="entry name" value="FN3_dom"/>
</dbReference>
<proteinExistence type="predicted"/>
<dbReference type="Pfam" id="PF00912">
    <property type="entry name" value="Transgly"/>
    <property type="match status" value="1"/>
</dbReference>
<dbReference type="PANTHER" id="PTHR32282:SF11">
    <property type="entry name" value="PENICILLIN-BINDING PROTEIN 1B"/>
    <property type="match status" value="1"/>
</dbReference>
<evidence type="ECO:0000256" key="12">
    <source>
        <dbReference type="ARBA" id="ARBA00023316"/>
    </source>
</evidence>
<dbReference type="SUPFAM" id="SSF53955">
    <property type="entry name" value="Lysozyme-like"/>
    <property type="match status" value="1"/>
</dbReference>
<evidence type="ECO:0000256" key="9">
    <source>
        <dbReference type="ARBA" id="ARBA00022984"/>
    </source>
</evidence>
<dbReference type="SUPFAM" id="SSF56601">
    <property type="entry name" value="beta-lactamase/transpeptidase-like"/>
    <property type="match status" value="1"/>
</dbReference>
<keyword evidence="3" id="KW-0121">Carboxypeptidase</keyword>
<feature type="transmembrane region" description="Helical" evidence="16">
    <location>
        <begin position="36"/>
        <end position="66"/>
    </location>
</feature>
<feature type="compositionally biased region" description="Low complexity" evidence="15">
    <location>
        <begin position="920"/>
        <end position="931"/>
    </location>
</feature>
<evidence type="ECO:0000256" key="14">
    <source>
        <dbReference type="ARBA" id="ARBA00049902"/>
    </source>
</evidence>
<keyword evidence="2" id="KW-1003">Cell membrane</keyword>
<comment type="catalytic activity">
    <reaction evidence="14">
        <text>[GlcNAc-(1-&gt;4)-Mur2Ac(oyl-L-Ala-gamma-D-Glu-L-Lys-D-Ala-D-Ala)](n)-di-trans,octa-cis-undecaprenyl diphosphate + beta-D-GlcNAc-(1-&gt;4)-Mur2Ac(oyl-L-Ala-gamma-D-Glu-L-Lys-D-Ala-D-Ala)-di-trans,octa-cis-undecaprenyl diphosphate = [GlcNAc-(1-&gt;4)-Mur2Ac(oyl-L-Ala-gamma-D-Glu-L-Lys-D-Ala-D-Ala)](n+1)-di-trans,octa-cis-undecaprenyl diphosphate + di-trans,octa-cis-undecaprenyl diphosphate + H(+)</text>
        <dbReference type="Rhea" id="RHEA:23708"/>
        <dbReference type="Rhea" id="RHEA-COMP:9602"/>
        <dbReference type="Rhea" id="RHEA-COMP:9603"/>
        <dbReference type="ChEBI" id="CHEBI:15378"/>
        <dbReference type="ChEBI" id="CHEBI:58405"/>
        <dbReference type="ChEBI" id="CHEBI:60033"/>
        <dbReference type="ChEBI" id="CHEBI:78435"/>
        <dbReference type="EC" id="2.4.99.28"/>
    </reaction>
</comment>
<dbReference type="Proteomes" id="UP001597541">
    <property type="component" value="Unassembled WGS sequence"/>
</dbReference>
<dbReference type="SUPFAM" id="SSF49265">
    <property type="entry name" value="Fibronectin type III"/>
    <property type="match status" value="1"/>
</dbReference>
<dbReference type="InterPro" id="IPR023346">
    <property type="entry name" value="Lysozyme-like_dom_sf"/>
</dbReference>
<keyword evidence="7" id="KW-0378">Hydrolase</keyword>
<accession>A0ABW5PD94</accession>
<evidence type="ECO:0000313" key="19">
    <source>
        <dbReference type="Proteomes" id="UP001597541"/>
    </source>
</evidence>
<keyword evidence="5" id="KW-0328">Glycosyltransferase</keyword>
<gene>
    <name evidence="18" type="ORF">ACFSUF_10685</name>
</gene>
<feature type="domain" description="Fibronectin type-III" evidence="17">
    <location>
        <begin position="837"/>
        <end position="933"/>
    </location>
</feature>
<dbReference type="InterPro" id="IPR050396">
    <property type="entry name" value="Glycosyltr_51/Transpeptidase"/>
</dbReference>
<dbReference type="InterPro" id="IPR036116">
    <property type="entry name" value="FN3_sf"/>
</dbReference>
<feature type="compositionally biased region" description="Basic and acidic residues" evidence="15">
    <location>
        <begin position="804"/>
        <end position="813"/>
    </location>
</feature>